<evidence type="ECO:0000313" key="3">
    <source>
        <dbReference type="EMBL" id="MBU2670524.1"/>
    </source>
</evidence>
<evidence type="ECO:0008006" key="5">
    <source>
        <dbReference type="Google" id="ProtNLM"/>
    </source>
</evidence>
<organism evidence="3 4">
    <name type="scientific">Paractinoplanes bogorensis</name>
    <dbReference type="NCBI Taxonomy" id="1610840"/>
    <lineage>
        <taxon>Bacteria</taxon>
        <taxon>Bacillati</taxon>
        <taxon>Actinomycetota</taxon>
        <taxon>Actinomycetes</taxon>
        <taxon>Micromonosporales</taxon>
        <taxon>Micromonosporaceae</taxon>
        <taxon>Paractinoplanes</taxon>
    </lineage>
</organism>
<keyword evidence="1" id="KW-0472">Membrane</keyword>
<sequence length="521" mass="54436">MRPSVLHRVLAVLAALTFIFAGSMPVSAAPAAKARVDLFVRSYTLAPGTGAFLYTQLFADRRVSLPRGAIKIKYRFINQGPGFHFTEPGTPNNCSYVQPDNNLELDCAADAPVLTPAGVDSGVYGWISAGRDAVPGSTGTITATMTIKGYAPVTRTAKLRIGEAVALSVDAVDREVTSSPGRNLDLPVTITNSGSVAARGLVALGNSQYAFESRTQYRNCTYVDGVMRSCTFDQTIAPGASYRLALPLRVRANTYAPSVQYGSTSWMTDEEFADLKQYAAKGGVGYLPLGTPGRGGVLRLTEVAAARAKADLPQALNPESPGQHVKLTVTGKQIADLAGVGDRASGRKGAVVTVSVGLHNNGPAAIEHATSELKWPTTRVYIPKGTTAVRVPTSCSPMTERAGIDENRRGAPGERRYSCELNGLLKPGGTTTVDFGLRIDQVITGARGAAVSFSPDDLTKTNDSAPIVINPAVASGGQGGGGGGLPITGPAVLSIGAIGLVLVIGGATAFLMTRRRRTFRS</sequence>
<evidence type="ECO:0000256" key="1">
    <source>
        <dbReference type="SAM" id="Phobius"/>
    </source>
</evidence>
<dbReference type="EMBL" id="JAHKKG010000020">
    <property type="protein sequence ID" value="MBU2670524.1"/>
    <property type="molecule type" value="Genomic_DNA"/>
</dbReference>
<feature type="signal peptide" evidence="2">
    <location>
        <begin position="1"/>
        <end position="28"/>
    </location>
</feature>
<evidence type="ECO:0000313" key="4">
    <source>
        <dbReference type="Proteomes" id="UP001519654"/>
    </source>
</evidence>
<keyword evidence="1" id="KW-0812">Transmembrane</keyword>
<keyword evidence="4" id="KW-1185">Reference proteome</keyword>
<evidence type="ECO:0000256" key="2">
    <source>
        <dbReference type="SAM" id="SignalP"/>
    </source>
</evidence>
<feature type="transmembrane region" description="Helical" evidence="1">
    <location>
        <begin position="491"/>
        <end position="512"/>
    </location>
</feature>
<dbReference type="RefSeq" id="WP_215795751.1">
    <property type="nucleotide sequence ID" value="NZ_JAHKKG010000020.1"/>
</dbReference>
<keyword evidence="2" id="KW-0732">Signal</keyword>
<dbReference type="Proteomes" id="UP001519654">
    <property type="component" value="Unassembled WGS sequence"/>
</dbReference>
<reference evidence="3 4" key="1">
    <citation type="submission" date="2021-06" db="EMBL/GenBank/DDBJ databases">
        <title>Actinoplanes lichenicola sp. nov., and Actinoplanes ovalisporus sp. nov., isolated from lichen in Thailand.</title>
        <authorList>
            <person name="Saeng-In P."/>
            <person name="Kanchanasin P."/>
            <person name="Yuki M."/>
            <person name="Kudo T."/>
            <person name="Ohkuma M."/>
            <person name="Phongsopitanun W."/>
            <person name="Tanasupawat S."/>
        </authorList>
    </citation>
    <scope>NUCLEOTIDE SEQUENCE [LARGE SCALE GENOMIC DNA]</scope>
    <source>
        <strain evidence="3 4">NBRC 110975</strain>
    </source>
</reference>
<protein>
    <recommendedName>
        <fullName evidence="5">DUF11 domain-containing protein</fullName>
    </recommendedName>
</protein>
<name>A0ABS5Z4B4_9ACTN</name>
<gene>
    <name evidence="3" type="ORF">KOI35_44190</name>
</gene>
<comment type="caution">
    <text evidence="3">The sequence shown here is derived from an EMBL/GenBank/DDBJ whole genome shotgun (WGS) entry which is preliminary data.</text>
</comment>
<feature type="chain" id="PRO_5046268142" description="DUF11 domain-containing protein" evidence="2">
    <location>
        <begin position="29"/>
        <end position="521"/>
    </location>
</feature>
<accession>A0ABS5Z4B4</accession>
<keyword evidence="1" id="KW-1133">Transmembrane helix</keyword>
<proteinExistence type="predicted"/>